<organism evidence="1 2">
    <name type="scientific">Actinidia rufa</name>
    <dbReference type="NCBI Taxonomy" id="165716"/>
    <lineage>
        <taxon>Eukaryota</taxon>
        <taxon>Viridiplantae</taxon>
        <taxon>Streptophyta</taxon>
        <taxon>Embryophyta</taxon>
        <taxon>Tracheophyta</taxon>
        <taxon>Spermatophyta</taxon>
        <taxon>Magnoliopsida</taxon>
        <taxon>eudicotyledons</taxon>
        <taxon>Gunneridae</taxon>
        <taxon>Pentapetalae</taxon>
        <taxon>asterids</taxon>
        <taxon>Ericales</taxon>
        <taxon>Actinidiaceae</taxon>
        <taxon>Actinidia</taxon>
    </lineage>
</organism>
<reference evidence="1 2" key="1">
    <citation type="submission" date="2019-07" db="EMBL/GenBank/DDBJ databases">
        <title>De Novo Assembly of kiwifruit Actinidia rufa.</title>
        <authorList>
            <person name="Sugita-Konishi S."/>
            <person name="Sato K."/>
            <person name="Mori E."/>
            <person name="Abe Y."/>
            <person name="Kisaki G."/>
            <person name="Hamano K."/>
            <person name="Suezawa K."/>
            <person name="Otani M."/>
            <person name="Fukuda T."/>
            <person name="Manabe T."/>
            <person name="Gomi K."/>
            <person name="Tabuchi M."/>
            <person name="Akimitsu K."/>
            <person name="Kataoka I."/>
        </authorList>
    </citation>
    <scope>NUCLEOTIDE SEQUENCE [LARGE SCALE GENOMIC DNA]</scope>
    <source>
        <strain evidence="2">cv. Fuchu</strain>
    </source>
</reference>
<gene>
    <name evidence="1" type="ORF">Acr_06g0004400</name>
</gene>
<comment type="caution">
    <text evidence="1">The sequence shown here is derived from an EMBL/GenBank/DDBJ whole genome shotgun (WGS) entry which is preliminary data.</text>
</comment>
<evidence type="ECO:0000313" key="1">
    <source>
        <dbReference type="EMBL" id="GFY88500.1"/>
    </source>
</evidence>
<evidence type="ECO:0000313" key="2">
    <source>
        <dbReference type="Proteomes" id="UP000585474"/>
    </source>
</evidence>
<keyword evidence="2" id="KW-1185">Reference proteome</keyword>
<name>A0A7J0EQD1_9ERIC</name>
<proteinExistence type="predicted"/>
<dbReference type="Proteomes" id="UP000585474">
    <property type="component" value="Unassembled WGS sequence"/>
</dbReference>
<sequence length="278" mass="31911">MRYENPYIVWYLRITRTLVGNPAHRWTSGYVEIGFTIEIATPYIAAIHDSIDRAIYAYDRPESLQDMYNASDMCSRSLHTLREHQWIRHPGVPEPPPTIPPGVSAASLAMPPAIPIHPPPSSSRNIHIFIGKASLRPPTRVTDNKCIRLPWEDLFDKRCEQEMYCRWHGLCVPKTQSAMLFSRGSPNSQVIKALECEIDEMQRRLDKYHFTEYAKKECVDPTQRIIEINVDPLLVSDLELLDFSEEDGDSDDDDDFVDYLSSSISVIDKPLCCYEHSP</sequence>
<dbReference type="EMBL" id="BJWL01000006">
    <property type="protein sequence ID" value="GFY88500.1"/>
    <property type="molecule type" value="Genomic_DNA"/>
</dbReference>
<dbReference type="AlphaFoldDB" id="A0A7J0EQD1"/>
<dbReference type="OrthoDB" id="1743720at2759"/>
<accession>A0A7J0EQD1</accession>
<protein>
    <submittedName>
        <fullName evidence="1">Uncharacterized protein</fullName>
    </submittedName>
</protein>